<comment type="caution">
    <text evidence="1">The sequence shown here is derived from an EMBL/GenBank/DDBJ whole genome shotgun (WGS) entry which is preliminary data.</text>
</comment>
<protein>
    <submittedName>
        <fullName evidence="1">Uncharacterized protein</fullName>
    </submittedName>
</protein>
<organism evidence="1 2">
    <name type="scientific">Portunus trituberculatus</name>
    <name type="common">Swimming crab</name>
    <name type="synonym">Neptunus trituberculatus</name>
    <dbReference type="NCBI Taxonomy" id="210409"/>
    <lineage>
        <taxon>Eukaryota</taxon>
        <taxon>Metazoa</taxon>
        <taxon>Ecdysozoa</taxon>
        <taxon>Arthropoda</taxon>
        <taxon>Crustacea</taxon>
        <taxon>Multicrustacea</taxon>
        <taxon>Malacostraca</taxon>
        <taxon>Eumalacostraca</taxon>
        <taxon>Eucarida</taxon>
        <taxon>Decapoda</taxon>
        <taxon>Pleocyemata</taxon>
        <taxon>Brachyura</taxon>
        <taxon>Eubrachyura</taxon>
        <taxon>Portunoidea</taxon>
        <taxon>Portunidae</taxon>
        <taxon>Portuninae</taxon>
        <taxon>Portunus</taxon>
    </lineage>
</organism>
<evidence type="ECO:0000313" key="1">
    <source>
        <dbReference type="EMBL" id="MPC95442.1"/>
    </source>
</evidence>
<dbReference type="AlphaFoldDB" id="A0A5B7JH71"/>
<evidence type="ECO:0000313" key="2">
    <source>
        <dbReference type="Proteomes" id="UP000324222"/>
    </source>
</evidence>
<gene>
    <name evidence="1" type="ORF">E2C01_090654</name>
</gene>
<reference evidence="1 2" key="1">
    <citation type="submission" date="2019-05" db="EMBL/GenBank/DDBJ databases">
        <title>Another draft genome of Portunus trituberculatus and its Hox gene families provides insights of decapod evolution.</title>
        <authorList>
            <person name="Jeong J.-H."/>
            <person name="Song I."/>
            <person name="Kim S."/>
            <person name="Choi T."/>
            <person name="Kim D."/>
            <person name="Ryu S."/>
            <person name="Kim W."/>
        </authorList>
    </citation>
    <scope>NUCLEOTIDE SEQUENCE [LARGE SCALE GENOMIC DNA]</scope>
    <source>
        <tissue evidence="1">Muscle</tissue>
    </source>
</reference>
<accession>A0A5B7JH71</accession>
<sequence>MGGGDSFPEGETCGLHPSLSFIAPPNNKCVCP</sequence>
<dbReference type="Proteomes" id="UP000324222">
    <property type="component" value="Unassembled WGS sequence"/>
</dbReference>
<name>A0A5B7JH71_PORTR</name>
<dbReference type="EMBL" id="VSRR010102249">
    <property type="protein sequence ID" value="MPC95442.1"/>
    <property type="molecule type" value="Genomic_DNA"/>
</dbReference>
<keyword evidence="2" id="KW-1185">Reference proteome</keyword>
<proteinExistence type="predicted"/>